<protein>
    <submittedName>
        <fullName evidence="2">Phosphoglycerate</fullName>
    </submittedName>
</protein>
<sequence>MRKNKSVNTARKKKSNNEKKEGKQVEWIKTNYQINLIYLVYYKKTRFNIKLELDKASTPAGTTSGRNMRNFVFSVPFSTTSSITLTTSSIICLVPDANFSHSKTPTGPFQTINLALAIAVLNSLTLSGPQSKP</sequence>
<evidence type="ECO:0000313" key="3">
    <source>
        <dbReference type="Proteomes" id="UP000276133"/>
    </source>
</evidence>
<reference evidence="2 3" key="1">
    <citation type="journal article" date="2018" name="Sci. Rep.">
        <title>Genomic signatures of local adaptation to the degree of environmental predictability in rotifers.</title>
        <authorList>
            <person name="Franch-Gras L."/>
            <person name="Hahn C."/>
            <person name="Garcia-Roger E.M."/>
            <person name="Carmona M.J."/>
            <person name="Serra M."/>
            <person name="Gomez A."/>
        </authorList>
    </citation>
    <scope>NUCLEOTIDE SEQUENCE [LARGE SCALE GENOMIC DNA]</scope>
    <source>
        <strain evidence="2">HYR1</strain>
    </source>
</reference>
<accession>A0A3M7RGN9</accession>
<feature type="region of interest" description="Disordered" evidence="1">
    <location>
        <begin position="1"/>
        <end position="22"/>
    </location>
</feature>
<dbReference type="Proteomes" id="UP000276133">
    <property type="component" value="Unassembled WGS sequence"/>
</dbReference>
<dbReference type="EMBL" id="REGN01003413">
    <property type="protein sequence ID" value="RNA22691.1"/>
    <property type="molecule type" value="Genomic_DNA"/>
</dbReference>
<evidence type="ECO:0000313" key="2">
    <source>
        <dbReference type="EMBL" id="RNA22691.1"/>
    </source>
</evidence>
<evidence type="ECO:0000256" key="1">
    <source>
        <dbReference type="SAM" id="MobiDB-lite"/>
    </source>
</evidence>
<dbReference type="AlphaFoldDB" id="A0A3M7RGN9"/>
<comment type="caution">
    <text evidence="2">The sequence shown here is derived from an EMBL/GenBank/DDBJ whole genome shotgun (WGS) entry which is preliminary data.</text>
</comment>
<gene>
    <name evidence="2" type="ORF">BpHYR1_036819</name>
</gene>
<proteinExistence type="predicted"/>
<keyword evidence="3" id="KW-1185">Reference proteome</keyword>
<organism evidence="2 3">
    <name type="scientific">Brachionus plicatilis</name>
    <name type="common">Marine rotifer</name>
    <name type="synonym">Brachionus muelleri</name>
    <dbReference type="NCBI Taxonomy" id="10195"/>
    <lineage>
        <taxon>Eukaryota</taxon>
        <taxon>Metazoa</taxon>
        <taxon>Spiralia</taxon>
        <taxon>Gnathifera</taxon>
        <taxon>Rotifera</taxon>
        <taxon>Eurotatoria</taxon>
        <taxon>Monogononta</taxon>
        <taxon>Pseudotrocha</taxon>
        <taxon>Ploima</taxon>
        <taxon>Brachionidae</taxon>
        <taxon>Brachionus</taxon>
    </lineage>
</organism>
<name>A0A3M7RGN9_BRAPC</name>
<feature type="compositionally biased region" description="Basic residues" evidence="1">
    <location>
        <begin position="1"/>
        <end position="14"/>
    </location>
</feature>